<keyword evidence="4" id="KW-0722">Serine protease inhibitor</keyword>
<protein>
    <recommendedName>
        <fullName evidence="8">Kunitz trypsin inhibitor</fullName>
    </recommendedName>
</protein>
<dbReference type="SUPFAM" id="SSF50386">
    <property type="entry name" value="STI-like"/>
    <property type="match status" value="1"/>
</dbReference>
<evidence type="ECO:0000256" key="2">
    <source>
        <dbReference type="ARBA" id="ARBA00022525"/>
    </source>
</evidence>
<evidence type="ECO:0008006" key="8">
    <source>
        <dbReference type="Google" id="ProtNLM"/>
    </source>
</evidence>
<comment type="subcellular location">
    <subcellularLocation>
        <location evidence="1">Secreted</location>
    </subcellularLocation>
</comment>
<keyword evidence="3" id="KW-0646">Protease inhibitor</keyword>
<keyword evidence="5" id="KW-1015">Disulfide bond</keyword>
<name>I3T9S8_LOTJA</name>
<organism evidence="7">
    <name type="scientific">Lotus japonicus</name>
    <name type="common">Lotus corniculatus var. japonicus</name>
    <dbReference type="NCBI Taxonomy" id="34305"/>
    <lineage>
        <taxon>Eukaryota</taxon>
        <taxon>Viridiplantae</taxon>
        <taxon>Streptophyta</taxon>
        <taxon>Embryophyta</taxon>
        <taxon>Tracheophyta</taxon>
        <taxon>Spermatophyta</taxon>
        <taxon>Magnoliopsida</taxon>
        <taxon>eudicotyledons</taxon>
        <taxon>Gunneridae</taxon>
        <taxon>Pentapetalae</taxon>
        <taxon>rosids</taxon>
        <taxon>fabids</taxon>
        <taxon>Fabales</taxon>
        <taxon>Fabaceae</taxon>
        <taxon>Papilionoideae</taxon>
        <taxon>50 kb inversion clade</taxon>
        <taxon>NPAAA clade</taxon>
        <taxon>Hologalegina</taxon>
        <taxon>robinioid clade</taxon>
        <taxon>Loteae</taxon>
        <taxon>Lotus</taxon>
    </lineage>
</organism>
<dbReference type="GO" id="GO:0005576">
    <property type="term" value="C:extracellular region"/>
    <property type="evidence" value="ECO:0007669"/>
    <property type="project" value="UniProtKB-SubCell"/>
</dbReference>
<reference evidence="7" key="1">
    <citation type="submission" date="2012-05" db="EMBL/GenBank/DDBJ databases">
        <authorList>
            <person name="Krishnakumar V."/>
            <person name="Cheung F."/>
            <person name="Xiao Y."/>
            <person name="Chan A."/>
            <person name="Moskal W.A."/>
            <person name="Town C.D."/>
        </authorList>
    </citation>
    <scope>NUCLEOTIDE SEQUENCE</scope>
</reference>
<feature type="chain" id="PRO_5003679896" description="Kunitz trypsin inhibitor" evidence="6">
    <location>
        <begin position="27"/>
        <end position="216"/>
    </location>
</feature>
<sequence length="216" mass="23255">MKPTILLSLCFFLFALTPYLFPLAFSQDPEQMKDAYGNPLVPGRRYSIVPALRGSRSGGVSPDKTGNQTCPLTVVQEYFECRDGKPVIFSVSGITPGTGTILTGTHLDIAFVEKPECADTSKWVVVGNLTDYPGAPVSIGGVEDHPGQHILDGTFNIQKLDCGGYKLVFCSIENRCVHIRTYSKRSQMCLIASQSGTPFQVVFIAAGGGNGVRSTV</sequence>
<dbReference type="Gene3D" id="2.80.10.50">
    <property type="match status" value="1"/>
</dbReference>
<dbReference type="InterPro" id="IPR011065">
    <property type="entry name" value="Kunitz_inhibitor_STI-like_sf"/>
</dbReference>
<evidence type="ECO:0000313" key="7">
    <source>
        <dbReference type="EMBL" id="AFK49270.1"/>
    </source>
</evidence>
<dbReference type="MEROPS" id="I03.025"/>
<proteinExistence type="evidence at transcript level"/>
<dbReference type="PANTHER" id="PTHR33107">
    <property type="entry name" value="KUNITZ TRYPSIN INHIBITOR 2"/>
    <property type="match status" value="1"/>
</dbReference>
<evidence type="ECO:0000256" key="5">
    <source>
        <dbReference type="ARBA" id="ARBA00023157"/>
    </source>
</evidence>
<evidence type="ECO:0000256" key="3">
    <source>
        <dbReference type="ARBA" id="ARBA00022690"/>
    </source>
</evidence>
<accession>I3T9S8</accession>
<dbReference type="EMBL" id="BT149476">
    <property type="protein sequence ID" value="AFK49270.1"/>
    <property type="molecule type" value="mRNA"/>
</dbReference>
<feature type="signal peptide" evidence="6">
    <location>
        <begin position="1"/>
        <end position="26"/>
    </location>
</feature>
<evidence type="ECO:0000256" key="4">
    <source>
        <dbReference type="ARBA" id="ARBA00022900"/>
    </source>
</evidence>
<dbReference type="SMART" id="SM00452">
    <property type="entry name" value="STI"/>
    <property type="match status" value="1"/>
</dbReference>
<dbReference type="PRINTS" id="PR00291">
    <property type="entry name" value="KUNITZINHBTR"/>
</dbReference>
<dbReference type="InterPro" id="IPR002160">
    <property type="entry name" value="Prot_inh_Kunz-lg"/>
</dbReference>
<keyword evidence="2" id="KW-0964">Secreted</keyword>
<dbReference type="CDD" id="cd23376">
    <property type="entry name" value="beta-trefoil_STI_DrTI"/>
    <property type="match status" value="1"/>
</dbReference>
<dbReference type="AlphaFoldDB" id="I3T9S8"/>
<dbReference type="PANTHER" id="PTHR33107:SF21">
    <property type="entry name" value="KUNITZ FAMILY TRYPSIN AND PROTEASE INHIBITOR PROTEIN"/>
    <property type="match status" value="1"/>
</dbReference>
<evidence type="ECO:0000256" key="1">
    <source>
        <dbReference type="ARBA" id="ARBA00004613"/>
    </source>
</evidence>
<keyword evidence="6" id="KW-0732">Signal</keyword>
<dbReference type="GO" id="GO:0004867">
    <property type="term" value="F:serine-type endopeptidase inhibitor activity"/>
    <property type="evidence" value="ECO:0007669"/>
    <property type="project" value="UniProtKB-KW"/>
</dbReference>
<evidence type="ECO:0000256" key="6">
    <source>
        <dbReference type="SAM" id="SignalP"/>
    </source>
</evidence>
<dbReference type="PROSITE" id="PS00283">
    <property type="entry name" value="SOYBEAN_KUNITZ"/>
    <property type="match status" value="1"/>
</dbReference>
<dbReference type="Pfam" id="PF00197">
    <property type="entry name" value="Kunitz_legume"/>
    <property type="match status" value="1"/>
</dbReference>